<sequence length="110" mass="12210">MKRLSSILVGTGTLLGLLKLVVKAVAVAVSLNAQCSSVSFGPCLDKSNDYILTKSCNDIEEKYLVYLSELTNKKVILLNDQGKTQSDEKDDSCAEMIKWLDSKEKEEGWY</sequence>
<keyword evidence="1" id="KW-0732">Signal</keyword>
<dbReference type="EMBL" id="JAUIZM010000006">
    <property type="protein sequence ID" value="KAK1377477.1"/>
    <property type="molecule type" value="Genomic_DNA"/>
</dbReference>
<proteinExistence type="predicted"/>
<feature type="chain" id="PRO_5042221008" evidence="1">
    <location>
        <begin position="27"/>
        <end position="110"/>
    </location>
</feature>
<protein>
    <submittedName>
        <fullName evidence="2">Uncharacterized protein</fullName>
    </submittedName>
</protein>
<feature type="signal peptide" evidence="1">
    <location>
        <begin position="1"/>
        <end position="26"/>
    </location>
</feature>
<dbReference type="AlphaFoldDB" id="A0AAD8MLR3"/>
<evidence type="ECO:0000313" key="3">
    <source>
        <dbReference type="Proteomes" id="UP001237642"/>
    </source>
</evidence>
<comment type="caution">
    <text evidence="2">The sequence shown here is derived from an EMBL/GenBank/DDBJ whole genome shotgun (WGS) entry which is preliminary data.</text>
</comment>
<name>A0AAD8MLR3_9APIA</name>
<reference evidence="2" key="2">
    <citation type="submission" date="2023-05" db="EMBL/GenBank/DDBJ databases">
        <authorList>
            <person name="Schelkunov M.I."/>
        </authorList>
    </citation>
    <scope>NUCLEOTIDE SEQUENCE</scope>
    <source>
        <strain evidence="2">Hsosn_3</strain>
        <tissue evidence="2">Leaf</tissue>
    </source>
</reference>
<organism evidence="2 3">
    <name type="scientific">Heracleum sosnowskyi</name>
    <dbReference type="NCBI Taxonomy" id="360622"/>
    <lineage>
        <taxon>Eukaryota</taxon>
        <taxon>Viridiplantae</taxon>
        <taxon>Streptophyta</taxon>
        <taxon>Embryophyta</taxon>
        <taxon>Tracheophyta</taxon>
        <taxon>Spermatophyta</taxon>
        <taxon>Magnoliopsida</taxon>
        <taxon>eudicotyledons</taxon>
        <taxon>Gunneridae</taxon>
        <taxon>Pentapetalae</taxon>
        <taxon>asterids</taxon>
        <taxon>campanulids</taxon>
        <taxon>Apiales</taxon>
        <taxon>Apiaceae</taxon>
        <taxon>Apioideae</taxon>
        <taxon>apioid superclade</taxon>
        <taxon>Tordylieae</taxon>
        <taxon>Tordyliinae</taxon>
        <taxon>Heracleum</taxon>
    </lineage>
</organism>
<accession>A0AAD8MLR3</accession>
<keyword evidence="3" id="KW-1185">Reference proteome</keyword>
<reference evidence="2" key="1">
    <citation type="submission" date="2023-02" db="EMBL/GenBank/DDBJ databases">
        <title>Genome of toxic invasive species Heracleum sosnowskyi carries increased number of genes despite the absence of recent whole-genome duplications.</title>
        <authorList>
            <person name="Schelkunov M."/>
            <person name="Shtratnikova V."/>
            <person name="Makarenko M."/>
            <person name="Klepikova A."/>
            <person name="Omelchenko D."/>
            <person name="Novikova G."/>
            <person name="Obukhova E."/>
            <person name="Bogdanov V."/>
            <person name="Penin A."/>
            <person name="Logacheva M."/>
        </authorList>
    </citation>
    <scope>NUCLEOTIDE SEQUENCE</scope>
    <source>
        <strain evidence="2">Hsosn_3</strain>
        <tissue evidence="2">Leaf</tissue>
    </source>
</reference>
<gene>
    <name evidence="2" type="ORF">POM88_024221</name>
</gene>
<evidence type="ECO:0000256" key="1">
    <source>
        <dbReference type="SAM" id="SignalP"/>
    </source>
</evidence>
<evidence type="ECO:0000313" key="2">
    <source>
        <dbReference type="EMBL" id="KAK1377477.1"/>
    </source>
</evidence>
<dbReference type="Proteomes" id="UP001237642">
    <property type="component" value="Unassembled WGS sequence"/>
</dbReference>